<dbReference type="Proteomes" id="UP000789375">
    <property type="component" value="Unassembled WGS sequence"/>
</dbReference>
<evidence type="ECO:0000313" key="2">
    <source>
        <dbReference type="Proteomes" id="UP000789375"/>
    </source>
</evidence>
<accession>A0A9N9E013</accession>
<gene>
    <name evidence="1" type="ORF">FMOSSE_LOCUS11593</name>
</gene>
<organism evidence="1 2">
    <name type="scientific">Funneliformis mosseae</name>
    <name type="common">Endomycorrhizal fungus</name>
    <name type="synonym">Glomus mosseae</name>
    <dbReference type="NCBI Taxonomy" id="27381"/>
    <lineage>
        <taxon>Eukaryota</taxon>
        <taxon>Fungi</taxon>
        <taxon>Fungi incertae sedis</taxon>
        <taxon>Mucoromycota</taxon>
        <taxon>Glomeromycotina</taxon>
        <taxon>Glomeromycetes</taxon>
        <taxon>Glomerales</taxon>
        <taxon>Glomeraceae</taxon>
        <taxon>Funneliformis</taxon>
    </lineage>
</organism>
<comment type="caution">
    <text evidence="1">The sequence shown here is derived from an EMBL/GenBank/DDBJ whole genome shotgun (WGS) entry which is preliminary data.</text>
</comment>
<protein>
    <submittedName>
        <fullName evidence="1">7369_t:CDS:1</fullName>
    </submittedName>
</protein>
<dbReference type="EMBL" id="CAJVPP010004658">
    <property type="protein sequence ID" value="CAG8653527.1"/>
    <property type="molecule type" value="Genomic_DNA"/>
</dbReference>
<dbReference type="AlphaFoldDB" id="A0A9N9E013"/>
<reference evidence="1" key="1">
    <citation type="submission" date="2021-06" db="EMBL/GenBank/DDBJ databases">
        <authorList>
            <person name="Kallberg Y."/>
            <person name="Tangrot J."/>
            <person name="Rosling A."/>
        </authorList>
    </citation>
    <scope>NUCLEOTIDE SEQUENCE</scope>
    <source>
        <strain evidence="1">87-6 pot B 2015</strain>
    </source>
</reference>
<sequence>MDKAKKHHNLECYFKQWSQAQSLSVKDKGILKYIDIIGNIELKRHLFQNFFVEVSYGPFYPNPDQHIINDNIKLAKLGKDSLDRNSETVYGDINLKDSIRFNPDLFFL</sequence>
<proteinExistence type="predicted"/>
<keyword evidence="2" id="KW-1185">Reference proteome</keyword>
<name>A0A9N9E013_FUNMO</name>
<evidence type="ECO:0000313" key="1">
    <source>
        <dbReference type="EMBL" id="CAG8653527.1"/>
    </source>
</evidence>